<dbReference type="PROSITE" id="PS00222">
    <property type="entry name" value="IGFBP_N_1"/>
    <property type="match status" value="1"/>
</dbReference>
<name>A0ABP0FAL8_CLALP</name>
<evidence type="ECO:0000313" key="10">
    <source>
        <dbReference type="EMBL" id="CAK8675123.1"/>
    </source>
</evidence>
<evidence type="ECO:0000256" key="2">
    <source>
        <dbReference type="ARBA" id="ARBA00022525"/>
    </source>
</evidence>
<dbReference type="Gene3D" id="4.10.40.20">
    <property type="match status" value="1"/>
</dbReference>
<keyword evidence="2" id="KW-0964">Secreted</keyword>
<dbReference type="Pfam" id="PF00086">
    <property type="entry name" value="Thyroglobulin_1"/>
    <property type="match status" value="1"/>
</dbReference>
<comment type="caution">
    <text evidence="10">The sequence shown here is derived from an EMBL/GenBank/DDBJ whole genome shotgun (WGS) entry which is preliminary data.</text>
</comment>
<gene>
    <name evidence="10" type="ORF">CVLEPA_LOCUS4742</name>
</gene>
<dbReference type="SUPFAM" id="SSF57610">
    <property type="entry name" value="Thyroglobulin type-1 domain"/>
    <property type="match status" value="1"/>
</dbReference>
<keyword evidence="3 5" id="KW-1015">Disulfide bond</keyword>
<protein>
    <submittedName>
        <fullName evidence="10">Uncharacterized protein</fullName>
    </submittedName>
</protein>
<dbReference type="PROSITE" id="PS00484">
    <property type="entry name" value="THYROGLOBULIN_1_1"/>
    <property type="match status" value="1"/>
</dbReference>
<dbReference type="InterPro" id="IPR000867">
    <property type="entry name" value="IGFBP-like"/>
</dbReference>
<dbReference type="Proteomes" id="UP001642483">
    <property type="component" value="Unassembled WGS sequence"/>
</dbReference>
<feature type="disulfide bond" evidence="5">
    <location>
        <begin position="193"/>
        <end position="213"/>
    </location>
</feature>
<evidence type="ECO:0000313" key="11">
    <source>
        <dbReference type="Proteomes" id="UP001642483"/>
    </source>
</evidence>
<dbReference type="PROSITE" id="PS51162">
    <property type="entry name" value="THYROGLOBULIN_1_2"/>
    <property type="match status" value="1"/>
</dbReference>
<evidence type="ECO:0000256" key="3">
    <source>
        <dbReference type="ARBA" id="ARBA00023157"/>
    </source>
</evidence>
<feature type="chain" id="PRO_5045236014" evidence="7">
    <location>
        <begin position="21"/>
        <end position="215"/>
    </location>
</feature>
<keyword evidence="11" id="KW-1185">Reference proteome</keyword>
<dbReference type="InterPro" id="IPR009030">
    <property type="entry name" value="Growth_fac_rcpt_cys_sf"/>
</dbReference>
<dbReference type="PRINTS" id="PR01976">
    <property type="entry name" value="IGFBPFAMILY"/>
</dbReference>
<feature type="domain" description="Thyroglobulin type-1" evidence="8">
    <location>
        <begin position="143"/>
        <end position="213"/>
    </location>
</feature>
<feature type="compositionally biased region" description="Basic residues" evidence="6">
    <location>
        <begin position="117"/>
        <end position="129"/>
    </location>
</feature>
<evidence type="ECO:0000256" key="5">
    <source>
        <dbReference type="PROSITE-ProRule" id="PRU00500"/>
    </source>
</evidence>
<feature type="signal peptide" evidence="7">
    <location>
        <begin position="1"/>
        <end position="20"/>
    </location>
</feature>
<dbReference type="CDD" id="cd00191">
    <property type="entry name" value="TY"/>
    <property type="match status" value="1"/>
</dbReference>
<dbReference type="EMBL" id="CAWYQH010000013">
    <property type="protein sequence ID" value="CAK8675123.1"/>
    <property type="molecule type" value="Genomic_DNA"/>
</dbReference>
<reference evidence="10 11" key="1">
    <citation type="submission" date="2024-02" db="EMBL/GenBank/DDBJ databases">
        <authorList>
            <person name="Daric V."/>
            <person name="Darras S."/>
        </authorList>
    </citation>
    <scope>NUCLEOTIDE SEQUENCE [LARGE SCALE GENOMIC DNA]</scope>
</reference>
<comment type="caution">
    <text evidence="5">Lacks conserved residue(s) required for the propagation of feature annotation.</text>
</comment>
<feature type="domain" description="IGFBP N-terminal" evidence="9">
    <location>
        <begin position="26"/>
        <end position="106"/>
    </location>
</feature>
<dbReference type="SUPFAM" id="SSF57184">
    <property type="entry name" value="Growth factor receptor domain"/>
    <property type="match status" value="1"/>
</dbReference>
<dbReference type="PANTHER" id="PTHR11551">
    <property type="entry name" value="INSULIN-LIKE GROWTH FACTOR BINDING PROTEIN"/>
    <property type="match status" value="1"/>
</dbReference>
<dbReference type="InterPro" id="IPR017891">
    <property type="entry name" value="Insulin_GF-bd_Cys-rich_CS"/>
</dbReference>
<dbReference type="SMART" id="SM00211">
    <property type="entry name" value="TY"/>
    <property type="match status" value="1"/>
</dbReference>
<dbReference type="PANTHER" id="PTHR11551:SF13">
    <property type="entry name" value="INSULIN-LIKE GROWTH FACTOR-BINDING PROTEIN 2"/>
    <property type="match status" value="1"/>
</dbReference>
<organism evidence="10 11">
    <name type="scientific">Clavelina lepadiformis</name>
    <name type="common">Light-bulb sea squirt</name>
    <name type="synonym">Ascidia lepadiformis</name>
    <dbReference type="NCBI Taxonomy" id="159417"/>
    <lineage>
        <taxon>Eukaryota</taxon>
        <taxon>Metazoa</taxon>
        <taxon>Chordata</taxon>
        <taxon>Tunicata</taxon>
        <taxon>Ascidiacea</taxon>
        <taxon>Aplousobranchia</taxon>
        <taxon>Clavelinidae</taxon>
        <taxon>Clavelina</taxon>
    </lineage>
</organism>
<dbReference type="InterPro" id="IPR000716">
    <property type="entry name" value="Thyroglobulin_1"/>
</dbReference>
<evidence type="ECO:0000256" key="7">
    <source>
        <dbReference type="SAM" id="SignalP"/>
    </source>
</evidence>
<proteinExistence type="predicted"/>
<evidence type="ECO:0000256" key="6">
    <source>
        <dbReference type="SAM" id="MobiDB-lite"/>
    </source>
</evidence>
<comment type="subcellular location">
    <subcellularLocation>
        <location evidence="1">Secreted</location>
    </subcellularLocation>
</comment>
<keyword evidence="4" id="KW-0340">Growth factor binding</keyword>
<accession>A0ABP0FAL8</accession>
<dbReference type="Gene3D" id="4.10.800.10">
    <property type="entry name" value="Thyroglobulin type-1"/>
    <property type="match status" value="1"/>
</dbReference>
<evidence type="ECO:0000259" key="9">
    <source>
        <dbReference type="PROSITE" id="PS51323"/>
    </source>
</evidence>
<sequence>MNYVLLVLVFTYKWLTITIAHEATLCVNLCPPCFPQRMRQECPPQPNCRNLVKGPGCSCCMVCASEEGDRCGINLPKCAEGLQCLGKHGKPLLRDYYHNRGACQTQAIRDRESTRTTGRRGSKKGRRVTRHPHHGLLYPLNFDGPCSRHYEKLMTSCGTLPVTVWLPNCDHHGYYERKQCLSSKGMLRGKCWCVNENGMALPGTPFTRRSFECGR</sequence>
<dbReference type="Pfam" id="PF00219">
    <property type="entry name" value="IGFBP"/>
    <property type="match status" value="1"/>
</dbReference>
<dbReference type="SMART" id="SM00121">
    <property type="entry name" value="IB"/>
    <property type="match status" value="1"/>
</dbReference>
<keyword evidence="7" id="KW-0732">Signal</keyword>
<dbReference type="PROSITE" id="PS51323">
    <property type="entry name" value="IGFBP_N_2"/>
    <property type="match status" value="1"/>
</dbReference>
<dbReference type="InterPro" id="IPR022321">
    <property type="entry name" value="IGFBP_1-6_chordata"/>
</dbReference>
<feature type="region of interest" description="Disordered" evidence="6">
    <location>
        <begin position="109"/>
        <end position="129"/>
    </location>
</feature>
<evidence type="ECO:0000259" key="8">
    <source>
        <dbReference type="PROSITE" id="PS51162"/>
    </source>
</evidence>
<evidence type="ECO:0000256" key="1">
    <source>
        <dbReference type="ARBA" id="ARBA00004613"/>
    </source>
</evidence>
<dbReference type="InterPro" id="IPR036857">
    <property type="entry name" value="Thyroglobulin_1_sf"/>
</dbReference>
<evidence type="ECO:0000256" key="4">
    <source>
        <dbReference type="ARBA" id="ARBA00023183"/>
    </source>
</evidence>